<sequence>MLFCEMITYGRGNKLLDFSAAISNPQGIEGKCTTESRCSC</sequence>
<reference evidence="1" key="1">
    <citation type="submission" date="2014-11" db="EMBL/GenBank/DDBJ databases">
        <authorList>
            <person name="Amaro Gonzalez C."/>
        </authorList>
    </citation>
    <scope>NUCLEOTIDE SEQUENCE</scope>
</reference>
<evidence type="ECO:0000313" key="1">
    <source>
        <dbReference type="EMBL" id="JAH54630.1"/>
    </source>
</evidence>
<name>A0A0E9TP21_ANGAN</name>
<protein>
    <submittedName>
        <fullName evidence="1">Uncharacterized protein</fullName>
    </submittedName>
</protein>
<reference evidence="1" key="2">
    <citation type="journal article" date="2015" name="Fish Shellfish Immunol.">
        <title>Early steps in the European eel (Anguilla anguilla)-Vibrio vulnificus interaction in the gills: Role of the RtxA13 toxin.</title>
        <authorList>
            <person name="Callol A."/>
            <person name="Pajuelo D."/>
            <person name="Ebbesson L."/>
            <person name="Teles M."/>
            <person name="MacKenzie S."/>
            <person name="Amaro C."/>
        </authorList>
    </citation>
    <scope>NUCLEOTIDE SEQUENCE</scope>
</reference>
<organism evidence="1">
    <name type="scientific">Anguilla anguilla</name>
    <name type="common">European freshwater eel</name>
    <name type="synonym">Muraena anguilla</name>
    <dbReference type="NCBI Taxonomy" id="7936"/>
    <lineage>
        <taxon>Eukaryota</taxon>
        <taxon>Metazoa</taxon>
        <taxon>Chordata</taxon>
        <taxon>Craniata</taxon>
        <taxon>Vertebrata</taxon>
        <taxon>Euteleostomi</taxon>
        <taxon>Actinopterygii</taxon>
        <taxon>Neopterygii</taxon>
        <taxon>Teleostei</taxon>
        <taxon>Anguilliformes</taxon>
        <taxon>Anguillidae</taxon>
        <taxon>Anguilla</taxon>
    </lineage>
</organism>
<proteinExistence type="predicted"/>
<accession>A0A0E9TP21</accession>
<dbReference type="AlphaFoldDB" id="A0A0E9TP21"/>
<dbReference type="EMBL" id="GBXM01053947">
    <property type="protein sequence ID" value="JAH54630.1"/>
    <property type="molecule type" value="Transcribed_RNA"/>
</dbReference>